<evidence type="ECO:0000256" key="4">
    <source>
        <dbReference type="ARBA" id="ARBA00022759"/>
    </source>
</evidence>
<evidence type="ECO:0000256" key="6">
    <source>
        <dbReference type="ARBA" id="ARBA00022842"/>
    </source>
</evidence>
<dbReference type="InterPro" id="IPR036279">
    <property type="entry name" value="5-3_exonuclease_C_sf"/>
</dbReference>
<dbReference type="SMART" id="SM00484">
    <property type="entry name" value="XPGI"/>
    <property type="match status" value="1"/>
</dbReference>
<dbReference type="GO" id="GO:0006281">
    <property type="term" value="P:DNA repair"/>
    <property type="evidence" value="ECO:0007669"/>
    <property type="project" value="UniProtKB-ARBA"/>
</dbReference>
<accession>A0A0W0FVV9</accession>
<protein>
    <recommendedName>
        <fullName evidence="12">PIN domain-like protein</fullName>
    </recommendedName>
</protein>
<keyword evidence="7" id="KW-0175">Coiled coil</keyword>
<dbReference type="SUPFAM" id="SSF47807">
    <property type="entry name" value="5' to 3' exonuclease, C-terminal subdomain"/>
    <property type="match status" value="1"/>
</dbReference>
<dbReference type="PANTHER" id="PTHR11081:SF9">
    <property type="entry name" value="FLAP ENDONUCLEASE 1"/>
    <property type="match status" value="1"/>
</dbReference>
<dbReference type="InterPro" id="IPR008918">
    <property type="entry name" value="HhH2"/>
</dbReference>
<evidence type="ECO:0000313" key="11">
    <source>
        <dbReference type="Proteomes" id="UP000054988"/>
    </source>
</evidence>
<dbReference type="PANTHER" id="PTHR11081">
    <property type="entry name" value="FLAP ENDONUCLEASE FAMILY MEMBER"/>
    <property type="match status" value="1"/>
</dbReference>
<evidence type="ECO:0000256" key="5">
    <source>
        <dbReference type="ARBA" id="ARBA00022801"/>
    </source>
</evidence>
<dbReference type="Pfam" id="PF00867">
    <property type="entry name" value="XPG_I"/>
    <property type="match status" value="1"/>
</dbReference>
<dbReference type="GO" id="GO:0017108">
    <property type="term" value="F:5'-flap endonuclease activity"/>
    <property type="evidence" value="ECO:0007669"/>
    <property type="project" value="TreeGrafter"/>
</dbReference>
<dbReference type="GO" id="GO:0005737">
    <property type="term" value="C:cytoplasm"/>
    <property type="evidence" value="ECO:0007669"/>
    <property type="project" value="TreeGrafter"/>
</dbReference>
<dbReference type="Pfam" id="PF00752">
    <property type="entry name" value="XPG_N"/>
    <property type="match status" value="1"/>
</dbReference>
<dbReference type="GO" id="GO:0003677">
    <property type="term" value="F:DNA binding"/>
    <property type="evidence" value="ECO:0007669"/>
    <property type="project" value="InterPro"/>
</dbReference>
<evidence type="ECO:0008006" key="12">
    <source>
        <dbReference type="Google" id="ProtNLM"/>
    </source>
</evidence>
<dbReference type="InterPro" id="IPR029060">
    <property type="entry name" value="PIN-like_dom_sf"/>
</dbReference>
<dbReference type="GO" id="GO:0046872">
    <property type="term" value="F:metal ion binding"/>
    <property type="evidence" value="ECO:0007669"/>
    <property type="project" value="UniProtKB-KW"/>
</dbReference>
<dbReference type="GO" id="GO:0005634">
    <property type="term" value="C:nucleus"/>
    <property type="evidence" value="ECO:0007669"/>
    <property type="project" value="TreeGrafter"/>
</dbReference>
<keyword evidence="2" id="KW-0540">Nuclease</keyword>
<dbReference type="Proteomes" id="UP000054988">
    <property type="component" value="Unassembled WGS sequence"/>
</dbReference>
<evidence type="ECO:0000313" key="10">
    <source>
        <dbReference type="EMBL" id="KTB40346.1"/>
    </source>
</evidence>
<feature type="coiled-coil region" evidence="7">
    <location>
        <begin position="77"/>
        <end position="104"/>
    </location>
</feature>
<dbReference type="SUPFAM" id="SSF88723">
    <property type="entry name" value="PIN domain-like"/>
    <property type="match status" value="1"/>
</dbReference>
<name>A0A0W0FVV9_MONRR</name>
<feature type="domain" description="XPG-I" evidence="8">
    <location>
        <begin position="381"/>
        <end position="451"/>
    </location>
</feature>
<evidence type="ECO:0000256" key="1">
    <source>
        <dbReference type="ARBA" id="ARBA00001946"/>
    </source>
</evidence>
<evidence type="ECO:0000256" key="3">
    <source>
        <dbReference type="ARBA" id="ARBA00022723"/>
    </source>
</evidence>
<comment type="caution">
    <text evidence="10">The sequence shown here is derived from an EMBL/GenBank/DDBJ whole genome shotgun (WGS) entry which is preliminary data.</text>
</comment>
<evidence type="ECO:0000256" key="7">
    <source>
        <dbReference type="SAM" id="Coils"/>
    </source>
</evidence>
<sequence length="573" mass="64297">MGVLGLTPFIQKTIPEAIKQLPDRLKGFSGKRIVLDGTLITQRLHFAQVPHPYRHVLGWYRILKELRDHSVEAICVFDGKERNVAKAREALKRKEAQRLATAREVIERERLNRLNHLQGALRRFDWNNDSERSRLSDILQQVKSQNVDTTDDTIFDNKTVQADDHIAIPPFDPKDPFWLSTVSVSAGPEDVSALAPSHDIHDETMNWPGDPFADEEILASLSDVYNPSASHIHATPTPHTTTSSLMEADVTPLPDEPLPFEVSKVVASLYSEYRKSIFKVTSIYHASRQTTSAPDSDAEAAKAEYEISKTQAQLTVEEGNFWDTVAALFDSRVDLQPIDGISPSDMLTTLTKKSFLLSEIYKRSSRPPTSQQYNESKELIKAMGVTCIDTEGAVEAEAVAASLVLNGHADYVASEDTDVLIYEAPLVRNITNRREPLTVVSGADVRTMLQLTRDMYIDFALLLGTDFSQRIKNIGPARALKFIRTYGSIEKMIESEKKYSSSLAQEEYLQQVDAGRSVFQTLPPVPQAIFQREKADEVQTNFLMGKYGLASELEDYWEHALEGNYFNDNPSGM</sequence>
<evidence type="ECO:0000259" key="8">
    <source>
        <dbReference type="SMART" id="SM00484"/>
    </source>
</evidence>
<dbReference type="InterPro" id="IPR006084">
    <property type="entry name" value="XPG/Rad2"/>
</dbReference>
<dbReference type="AlphaFoldDB" id="A0A0W0FVV9"/>
<dbReference type="Gene3D" id="3.40.50.1010">
    <property type="entry name" value="5'-nuclease"/>
    <property type="match status" value="2"/>
</dbReference>
<keyword evidence="5" id="KW-0378">Hydrolase</keyword>
<evidence type="ECO:0000259" key="9">
    <source>
        <dbReference type="SMART" id="SM00485"/>
    </source>
</evidence>
<organism evidence="10 11">
    <name type="scientific">Moniliophthora roreri</name>
    <name type="common">Frosty pod rot fungus</name>
    <name type="synonym">Monilia roreri</name>
    <dbReference type="NCBI Taxonomy" id="221103"/>
    <lineage>
        <taxon>Eukaryota</taxon>
        <taxon>Fungi</taxon>
        <taxon>Dikarya</taxon>
        <taxon>Basidiomycota</taxon>
        <taxon>Agaricomycotina</taxon>
        <taxon>Agaricomycetes</taxon>
        <taxon>Agaricomycetidae</taxon>
        <taxon>Agaricales</taxon>
        <taxon>Marasmiineae</taxon>
        <taxon>Marasmiaceae</taxon>
        <taxon>Moniliophthora</taxon>
    </lineage>
</organism>
<dbReference type="InterPro" id="IPR006086">
    <property type="entry name" value="XPG-I_dom"/>
</dbReference>
<proteinExistence type="predicted"/>
<dbReference type="SMART" id="SM00485">
    <property type="entry name" value="XPGN"/>
    <property type="match status" value="1"/>
</dbReference>
<dbReference type="Gene3D" id="1.10.150.20">
    <property type="entry name" value="5' to 3' exonuclease, C-terminal subdomain"/>
    <property type="match status" value="1"/>
</dbReference>
<dbReference type="InterPro" id="IPR006085">
    <property type="entry name" value="XPG_DNA_repair_N"/>
</dbReference>
<evidence type="ECO:0000256" key="2">
    <source>
        <dbReference type="ARBA" id="ARBA00022722"/>
    </source>
</evidence>
<dbReference type="eggNOG" id="KOG2519">
    <property type="taxonomic scope" value="Eukaryota"/>
</dbReference>
<dbReference type="PRINTS" id="PR00853">
    <property type="entry name" value="XPGRADSUPER"/>
</dbReference>
<keyword evidence="6" id="KW-0460">Magnesium</keyword>
<gene>
    <name evidence="10" type="ORF">WG66_7075</name>
</gene>
<dbReference type="SMART" id="SM00279">
    <property type="entry name" value="HhH2"/>
    <property type="match status" value="1"/>
</dbReference>
<keyword evidence="4" id="KW-0255">Endonuclease</keyword>
<comment type="cofactor">
    <cofactor evidence="1">
        <name>Mg(2+)</name>
        <dbReference type="ChEBI" id="CHEBI:18420"/>
    </cofactor>
</comment>
<reference evidence="10 11" key="1">
    <citation type="submission" date="2015-12" db="EMBL/GenBank/DDBJ databases">
        <title>Draft genome sequence of Moniliophthora roreri, the causal agent of frosty pod rot of cacao.</title>
        <authorList>
            <person name="Aime M.C."/>
            <person name="Diaz-Valderrama J.R."/>
            <person name="Kijpornyongpan T."/>
            <person name="Phillips-Mora W."/>
        </authorList>
    </citation>
    <scope>NUCLEOTIDE SEQUENCE [LARGE SCALE GENOMIC DNA]</scope>
    <source>
        <strain evidence="10 11">MCA 2952</strain>
    </source>
</reference>
<feature type="domain" description="XPG N-terminal" evidence="9">
    <location>
        <begin position="1"/>
        <end position="100"/>
    </location>
</feature>
<keyword evidence="3" id="KW-0479">Metal-binding</keyword>
<dbReference type="EMBL" id="LATX01001589">
    <property type="protein sequence ID" value="KTB40346.1"/>
    <property type="molecule type" value="Genomic_DNA"/>
</dbReference>
<dbReference type="GO" id="GO:0008409">
    <property type="term" value="F:5'-3' exonuclease activity"/>
    <property type="evidence" value="ECO:0007669"/>
    <property type="project" value="TreeGrafter"/>
</dbReference>